<dbReference type="Proteomes" id="UP000824998">
    <property type="component" value="Unassembled WGS sequence"/>
</dbReference>
<evidence type="ECO:0000313" key="1">
    <source>
        <dbReference type="EMBL" id="KAG9235191.1"/>
    </source>
</evidence>
<accession>A0A9P7YKC1</accession>
<comment type="caution">
    <text evidence="1">The sequence shown here is derived from an EMBL/GenBank/DDBJ whole genome shotgun (WGS) entry which is preliminary data.</text>
</comment>
<protein>
    <submittedName>
        <fullName evidence="1">Uncharacterized protein</fullName>
    </submittedName>
</protein>
<dbReference type="OrthoDB" id="3558968at2759"/>
<keyword evidence="2" id="KW-1185">Reference proteome</keyword>
<dbReference type="EMBL" id="MU251439">
    <property type="protein sequence ID" value="KAG9235191.1"/>
    <property type="molecule type" value="Genomic_DNA"/>
</dbReference>
<gene>
    <name evidence="1" type="ORF">BJ875DRAFT_280764</name>
</gene>
<name>A0A9P7YKC1_9HELO</name>
<reference evidence="1" key="1">
    <citation type="journal article" date="2021" name="IMA Fungus">
        <title>Genomic characterization of three marine fungi, including Emericellopsis atlantica sp. nov. with signatures of a generalist lifestyle and marine biomass degradation.</title>
        <authorList>
            <person name="Hagestad O.C."/>
            <person name="Hou L."/>
            <person name="Andersen J.H."/>
            <person name="Hansen E.H."/>
            <person name="Altermark B."/>
            <person name="Li C."/>
            <person name="Kuhnert E."/>
            <person name="Cox R.J."/>
            <person name="Crous P.W."/>
            <person name="Spatafora J.W."/>
            <person name="Lail K."/>
            <person name="Amirebrahimi M."/>
            <person name="Lipzen A."/>
            <person name="Pangilinan J."/>
            <person name="Andreopoulos W."/>
            <person name="Hayes R.D."/>
            <person name="Ng V."/>
            <person name="Grigoriev I.V."/>
            <person name="Jackson S.A."/>
            <person name="Sutton T.D.S."/>
            <person name="Dobson A.D.W."/>
            <person name="Rama T."/>
        </authorList>
    </citation>
    <scope>NUCLEOTIDE SEQUENCE</scope>
    <source>
        <strain evidence="1">TRa018bII</strain>
    </source>
</reference>
<dbReference type="AlphaFoldDB" id="A0A9P7YKC1"/>
<proteinExistence type="predicted"/>
<sequence length="224" mass="26362">MTTSCFNNTNQSINIPAMAPRTRANDRFTPPPDPSYHCPACTRKRTRFFDAFDRDRNLKSFRQICRDEGVNHCTGLRWKRQRENIGALALRTTRGISKNLRRRSKVTTAICKMLVNPQNPVRDQLYEAQIAYHNLPVQKRQLQRKLKEHTRGARRYKMAFVKKQVSRKNRDLRVTYGETHVNKTIDDFWSCITFTDEAHVDPSSQAIGDILREEWTRYDDENVM</sequence>
<evidence type="ECO:0000313" key="2">
    <source>
        <dbReference type="Proteomes" id="UP000824998"/>
    </source>
</evidence>
<organism evidence="1 2">
    <name type="scientific">Amylocarpus encephaloides</name>
    <dbReference type="NCBI Taxonomy" id="45428"/>
    <lineage>
        <taxon>Eukaryota</taxon>
        <taxon>Fungi</taxon>
        <taxon>Dikarya</taxon>
        <taxon>Ascomycota</taxon>
        <taxon>Pezizomycotina</taxon>
        <taxon>Leotiomycetes</taxon>
        <taxon>Helotiales</taxon>
        <taxon>Helotiales incertae sedis</taxon>
        <taxon>Amylocarpus</taxon>
    </lineage>
</organism>